<name>A0A918NI16_9PROT</name>
<dbReference type="Gene3D" id="3.40.30.10">
    <property type="entry name" value="Glutaredoxin"/>
    <property type="match status" value="1"/>
</dbReference>
<dbReference type="RefSeq" id="WP_189584763.1">
    <property type="nucleotide sequence ID" value="NZ_BMYV01000002.1"/>
</dbReference>
<dbReference type="PROSITE" id="PS50404">
    <property type="entry name" value="GST_NTER"/>
    <property type="match status" value="1"/>
</dbReference>
<feature type="domain" description="GST C-terminal" evidence="2">
    <location>
        <begin position="85"/>
        <end position="209"/>
    </location>
</feature>
<dbReference type="Pfam" id="PF13409">
    <property type="entry name" value="GST_N_2"/>
    <property type="match status" value="1"/>
</dbReference>
<dbReference type="InterPro" id="IPR036249">
    <property type="entry name" value="Thioredoxin-like_sf"/>
</dbReference>
<dbReference type="InterPro" id="IPR036282">
    <property type="entry name" value="Glutathione-S-Trfase_C_sf"/>
</dbReference>
<dbReference type="CDD" id="cd03057">
    <property type="entry name" value="GST_N_Beta"/>
    <property type="match status" value="1"/>
</dbReference>
<evidence type="ECO:0000313" key="4">
    <source>
        <dbReference type="Proteomes" id="UP000600865"/>
    </source>
</evidence>
<dbReference type="InterPro" id="IPR010987">
    <property type="entry name" value="Glutathione-S-Trfase_C-like"/>
</dbReference>
<dbReference type="PROSITE" id="PS50405">
    <property type="entry name" value="GST_CTER"/>
    <property type="match status" value="1"/>
</dbReference>
<dbReference type="Proteomes" id="UP000600865">
    <property type="component" value="Unassembled WGS sequence"/>
</dbReference>
<dbReference type="PANTHER" id="PTHR44051">
    <property type="entry name" value="GLUTATHIONE S-TRANSFERASE-RELATED"/>
    <property type="match status" value="1"/>
</dbReference>
<dbReference type="SUPFAM" id="SSF52833">
    <property type="entry name" value="Thioredoxin-like"/>
    <property type="match status" value="1"/>
</dbReference>
<accession>A0A918NI16</accession>
<comment type="caution">
    <text evidence="3">The sequence shown here is derived from an EMBL/GenBank/DDBJ whole genome shotgun (WGS) entry which is preliminary data.</text>
</comment>
<evidence type="ECO:0000313" key="3">
    <source>
        <dbReference type="EMBL" id="GGX69027.1"/>
    </source>
</evidence>
<dbReference type="InterPro" id="IPR004046">
    <property type="entry name" value="GST_C"/>
</dbReference>
<sequence>MKLYTMKGTCALAANIAIAWEDAPIEVICLERSELREEAYLAVNPKGQVPALVFEDGDVLTETVAILTYIGAAHSGAAHEAYTRDKKLGRKEAEALAFLSSEVHAAFKVHFHPNLFANAPKTEKAARHKTYWRLDKYFEQLNAKITETKGPWLLSQKSYADAYLYIIGRWVETTPMELEDYPNLLAHQQMMEKDESVLLALSRQNMTPRLYFVEDEVRDEEE</sequence>
<dbReference type="InterPro" id="IPR004045">
    <property type="entry name" value="Glutathione_S-Trfase_N"/>
</dbReference>
<keyword evidence="4" id="KW-1185">Reference proteome</keyword>
<evidence type="ECO:0000259" key="1">
    <source>
        <dbReference type="PROSITE" id="PS50404"/>
    </source>
</evidence>
<reference evidence="3 4" key="1">
    <citation type="journal article" date="2014" name="Int. J. Syst. Evol. Microbiol.">
        <title>Complete genome sequence of Corynebacterium casei LMG S-19264T (=DSM 44701T), isolated from a smear-ripened cheese.</title>
        <authorList>
            <consortium name="US DOE Joint Genome Institute (JGI-PGF)"/>
            <person name="Walter F."/>
            <person name="Albersmeier A."/>
            <person name="Kalinowski J."/>
            <person name="Ruckert C."/>
        </authorList>
    </citation>
    <scope>NUCLEOTIDE SEQUENCE [LARGE SCALE GENOMIC DNA]</scope>
    <source>
        <strain evidence="3 4">KCTC 23968</strain>
    </source>
</reference>
<dbReference type="Gene3D" id="1.20.1050.10">
    <property type="match status" value="1"/>
</dbReference>
<feature type="domain" description="GST N-terminal" evidence="1">
    <location>
        <begin position="1"/>
        <end position="78"/>
    </location>
</feature>
<dbReference type="SFLD" id="SFLDS00019">
    <property type="entry name" value="Glutathione_Transferase_(cytos"/>
    <property type="match status" value="1"/>
</dbReference>
<protein>
    <submittedName>
        <fullName evidence="3">Glutathione S-transferase</fullName>
    </submittedName>
</protein>
<organism evidence="3 4">
    <name type="scientific">Litorimonas cladophorae</name>
    <dbReference type="NCBI Taxonomy" id="1220491"/>
    <lineage>
        <taxon>Bacteria</taxon>
        <taxon>Pseudomonadati</taxon>
        <taxon>Pseudomonadota</taxon>
        <taxon>Alphaproteobacteria</taxon>
        <taxon>Maricaulales</taxon>
        <taxon>Robiginitomaculaceae</taxon>
    </lineage>
</organism>
<dbReference type="InterPro" id="IPR040079">
    <property type="entry name" value="Glutathione_S-Trfase"/>
</dbReference>
<gene>
    <name evidence="3" type="primary">gst</name>
    <name evidence="3" type="ORF">GCM10011309_18650</name>
</gene>
<dbReference type="PANTHER" id="PTHR44051:SF8">
    <property type="entry name" value="GLUTATHIONE S-TRANSFERASE GSTA"/>
    <property type="match status" value="1"/>
</dbReference>
<dbReference type="AlphaFoldDB" id="A0A918NI16"/>
<dbReference type="Pfam" id="PF14497">
    <property type="entry name" value="GST_C_3"/>
    <property type="match status" value="1"/>
</dbReference>
<proteinExistence type="predicted"/>
<dbReference type="SUPFAM" id="SSF47616">
    <property type="entry name" value="GST C-terminal domain-like"/>
    <property type="match status" value="1"/>
</dbReference>
<dbReference type="EMBL" id="BMYV01000002">
    <property type="protein sequence ID" value="GGX69027.1"/>
    <property type="molecule type" value="Genomic_DNA"/>
</dbReference>
<evidence type="ECO:0000259" key="2">
    <source>
        <dbReference type="PROSITE" id="PS50405"/>
    </source>
</evidence>